<organism evidence="3 4">
    <name type="scientific">Asbolus verrucosus</name>
    <name type="common">Desert ironclad beetle</name>
    <dbReference type="NCBI Taxonomy" id="1661398"/>
    <lineage>
        <taxon>Eukaryota</taxon>
        <taxon>Metazoa</taxon>
        <taxon>Ecdysozoa</taxon>
        <taxon>Arthropoda</taxon>
        <taxon>Hexapoda</taxon>
        <taxon>Insecta</taxon>
        <taxon>Pterygota</taxon>
        <taxon>Neoptera</taxon>
        <taxon>Endopterygota</taxon>
        <taxon>Coleoptera</taxon>
        <taxon>Polyphaga</taxon>
        <taxon>Cucujiformia</taxon>
        <taxon>Tenebrionidae</taxon>
        <taxon>Pimeliinae</taxon>
        <taxon>Asbolus</taxon>
    </lineage>
</organism>
<reference evidence="3 4" key="1">
    <citation type="submission" date="2017-03" db="EMBL/GenBank/DDBJ databases">
        <title>Genome of the blue death feigning beetle - Asbolus verrucosus.</title>
        <authorList>
            <person name="Rider S.D."/>
        </authorList>
    </citation>
    <scope>NUCLEOTIDE SEQUENCE [LARGE SCALE GENOMIC DNA]</scope>
    <source>
        <strain evidence="3">Butters</strain>
        <tissue evidence="3">Head and leg muscle</tissue>
    </source>
</reference>
<dbReference type="Gene3D" id="1.25.50.20">
    <property type="match status" value="1"/>
</dbReference>
<dbReference type="Pfam" id="PF11838">
    <property type="entry name" value="ERAP1_C"/>
    <property type="match status" value="1"/>
</dbReference>
<comment type="similarity">
    <text evidence="1">Belongs to the peptidase M1 family.</text>
</comment>
<dbReference type="EMBL" id="QDEB01125674">
    <property type="protein sequence ID" value="RZB39725.1"/>
    <property type="molecule type" value="Genomic_DNA"/>
</dbReference>
<name>A0A482V900_ASBVE</name>
<dbReference type="GO" id="GO:0042277">
    <property type="term" value="F:peptide binding"/>
    <property type="evidence" value="ECO:0007669"/>
    <property type="project" value="TreeGrafter"/>
</dbReference>
<proteinExistence type="inferred from homology"/>
<dbReference type="STRING" id="1661398.A0A482V900"/>
<evidence type="ECO:0000313" key="4">
    <source>
        <dbReference type="Proteomes" id="UP000292052"/>
    </source>
</evidence>
<accession>A0A482V900</accession>
<dbReference type="AlphaFoldDB" id="A0A482V900"/>
<protein>
    <submittedName>
        <fullName evidence="3">ERAP1 C domain containing protein</fullName>
    </submittedName>
</protein>
<evidence type="ECO:0000259" key="2">
    <source>
        <dbReference type="Pfam" id="PF11838"/>
    </source>
</evidence>
<sequence length="153" mass="17790">YYRINYDETLWTKISTALGKSDFGKIDDLNRAQLVDDTYNLAKAEKRTYSQFLDFVKFLNHETSYYPWSSAFSAFSSMLLRTEDQNIKSALSNYILDLMTALKIEVPFSEDNDDDPIYTQNRVTALSWACRLGDGVCIQKSKAVFNYYKEMNM</sequence>
<keyword evidence="4" id="KW-1185">Reference proteome</keyword>
<feature type="domain" description="ERAP1-like C-terminal" evidence="2">
    <location>
        <begin position="1"/>
        <end position="149"/>
    </location>
</feature>
<feature type="non-terminal residue" evidence="3">
    <location>
        <position position="153"/>
    </location>
</feature>
<dbReference type="GO" id="GO:0070006">
    <property type="term" value="F:metalloaminopeptidase activity"/>
    <property type="evidence" value="ECO:0007669"/>
    <property type="project" value="TreeGrafter"/>
</dbReference>
<dbReference type="GO" id="GO:0016020">
    <property type="term" value="C:membrane"/>
    <property type="evidence" value="ECO:0007669"/>
    <property type="project" value="TreeGrafter"/>
</dbReference>
<evidence type="ECO:0000256" key="1">
    <source>
        <dbReference type="ARBA" id="ARBA00010136"/>
    </source>
</evidence>
<dbReference type="Proteomes" id="UP000292052">
    <property type="component" value="Unassembled WGS sequence"/>
</dbReference>
<dbReference type="GO" id="GO:0006508">
    <property type="term" value="P:proteolysis"/>
    <property type="evidence" value="ECO:0007669"/>
    <property type="project" value="TreeGrafter"/>
</dbReference>
<dbReference type="GO" id="GO:0005615">
    <property type="term" value="C:extracellular space"/>
    <property type="evidence" value="ECO:0007669"/>
    <property type="project" value="TreeGrafter"/>
</dbReference>
<feature type="non-terminal residue" evidence="3">
    <location>
        <position position="1"/>
    </location>
</feature>
<dbReference type="InterPro" id="IPR024571">
    <property type="entry name" value="ERAP1-like_C_dom"/>
</dbReference>
<dbReference type="GO" id="GO:0043171">
    <property type="term" value="P:peptide catabolic process"/>
    <property type="evidence" value="ECO:0007669"/>
    <property type="project" value="TreeGrafter"/>
</dbReference>
<dbReference type="PANTHER" id="PTHR11533">
    <property type="entry name" value="PROTEASE M1 ZINC METALLOPROTEASE"/>
    <property type="match status" value="1"/>
</dbReference>
<comment type="caution">
    <text evidence="3">The sequence shown here is derived from an EMBL/GenBank/DDBJ whole genome shotgun (WGS) entry which is preliminary data.</text>
</comment>
<dbReference type="InterPro" id="IPR050344">
    <property type="entry name" value="Peptidase_M1_aminopeptidases"/>
</dbReference>
<dbReference type="OrthoDB" id="6762864at2759"/>
<dbReference type="GO" id="GO:0005737">
    <property type="term" value="C:cytoplasm"/>
    <property type="evidence" value="ECO:0007669"/>
    <property type="project" value="TreeGrafter"/>
</dbReference>
<dbReference type="GO" id="GO:0008270">
    <property type="term" value="F:zinc ion binding"/>
    <property type="evidence" value="ECO:0007669"/>
    <property type="project" value="TreeGrafter"/>
</dbReference>
<dbReference type="PANTHER" id="PTHR11533:SF301">
    <property type="entry name" value="AMINOPEPTIDASE"/>
    <property type="match status" value="1"/>
</dbReference>
<evidence type="ECO:0000313" key="3">
    <source>
        <dbReference type="EMBL" id="RZB39725.1"/>
    </source>
</evidence>
<gene>
    <name evidence="3" type="ORF">BDFB_009957</name>
</gene>